<organism evidence="2 3">
    <name type="scientific">Portunus trituberculatus</name>
    <name type="common">Swimming crab</name>
    <name type="synonym">Neptunus trituberculatus</name>
    <dbReference type="NCBI Taxonomy" id="210409"/>
    <lineage>
        <taxon>Eukaryota</taxon>
        <taxon>Metazoa</taxon>
        <taxon>Ecdysozoa</taxon>
        <taxon>Arthropoda</taxon>
        <taxon>Crustacea</taxon>
        <taxon>Multicrustacea</taxon>
        <taxon>Malacostraca</taxon>
        <taxon>Eumalacostraca</taxon>
        <taxon>Eucarida</taxon>
        <taxon>Decapoda</taxon>
        <taxon>Pleocyemata</taxon>
        <taxon>Brachyura</taxon>
        <taxon>Eubrachyura</taxon>
        <taxon>Portunoidea</taxon>
        <taxon>Portunidae</taxon>
        <taxon>Portuninae</taxon>
        <taxon>Portunus</taxon>
    </lineage>
</organism>
<evidence type="ECO:0000313" key="2">
    <source>
        <dbReference type="EMBL" id="MPC73864.1"/>
    </source>
</evidence>
<comment type="caution">
    <text evidence="2">The sequence shown here is derived from an EMBL/GenBank/DDBJ whole genome shotgun (WGS) entry which is preliminary data.</text>
</comment>
<sequence>MLCFHSHSSGLAPLTPLPQSLKLSQSRPFHPAGLTLDSLSISPASPLSPRSSLHLPSPHSPHPTPLASPQATRRSSISPPTHSH</sequence>
<accession>A0A5B7HZF3</accession>
<feature type="region of interest" description="Disordered" evidence="1">
    <location>
        <begin position="1"/>
        <end position="84"/>
    </location>
</feature>
<proteinExistence type="predicted"/>
<dbReference type="EMBL" id="VSRR010037698">
    <property type="protein sequence ID" value="MPC73864.1"/>
    <property type="molecule type" value="Genomic_DNA"/>
</dbReference>
<feature type="compositionally biased region" description="Polar residues" evidence="1">
    <location>
        <begin position="70"/>
        <end position="84"/>
    </location>
</feature>
<feature type="compositionally biased region" description="Polar residues" evidence="1">
    <location>
        <begin position="17"/>
        <end position="27"/>
    </location>
</feature>
<evidence type="ECO:0000256" key="1">
    <source>
        <dbReference type="SAM" id="MobiDB-lite"/>
    </source>
</evidence>
<name>A0A5B7HZF3_PORTR</name>
<dbReference type="Proteomes" id="UP000324222">
    <property type="component" value="Unassembled WGS sequence"/>
</dbReference>
<dbReference type="AlphaFoldDB" id="A0A5B7HZF3"/>
<feature type="compositionally biased region" description="Low complexity" evidence="1">
    <location>
        <begin position="38"/>
        <end position="57"/>
    </location>
</feature>
<evidence type="ECO:0000313" key="3">
    <source>
        <dbReference type="Proteomes" id="UP000324222"/>
    </source>
</evidence>
<keyword evidence="3" id="KW-1185">Reference proteome</keyword>
<gene>
    <name evidence="2" type="ORF">E2C01_068204</name>
</gene>
<protein>
    <submittedName>
        <fullName evidence="2">Uncharacterized protein</fullName>
    </submittedName>
</protein>
<reference evidence="2 3" key="1">
    <citation type="submission" date="2019-05" db="EMBL/GenBank/DDBJ databases">
        <title>Another draft genome of Portunus trituberculatus and its Hox gene families provides insights of decapod evolution.</title>
        <authorList>
            <person name="Jeong J.-H."/>
            <person name="Song I."/>
            <person name="Kim S."/>
            <person name="Choi T."/>
            <person name="Kim D."/>
            <person name="Ryu S."/>
            <person name="Kim W."/>
        </authorList>
    </citation>
    <scope>NUCLEOTIDE SEQUENCE [LARGE SCALE GENOMIC DNA]</scope>
    <source>
        <tissue evidence="2">Muscle</tissue>
    </source>
</reference>